<organism evidence="1 2">
    <name type="scientific">Chryseobacterium carnipullorum</name>
    <dbReference type="NCBI Taxonomy" id="1124835"/>
    <lineage>
        <taxon>Bacteria</taxon>
        <taxon>Pseudomonadati</taxon>
        <taxon>Bacteroidota</taxon>
        <taxon>Flavobacteriia</taxon>
        <taxon>Flavobacteriales</taxon>
        <taxon>Weeksellaceae</taxon>
        <taxon>Chryseobacterium group</taxon>
        <taxon>Chryseobacterium</taxon>
    </lineage>
</organism>
<dbReference type="EMBL" id="UFVQ01000003">
    <property type="protein sequence ID" value="STC96175.1"/>
    <property type="molecule type" value="Genomic_DNA"/>
</dbReference>
<evidence type="ECO:0000313" key="2">
    <source>
        <dbReference type="Proteomes" id="UP000255224"/>
    </source>
</evidence>
<dbReference type="Proteomes" id="UP000255224">
    <property type="component" value="Unassembled WGS sequence"/>
</dbReference>
<name>A0A376DV08_CHRCU</name>
<evidence type="ECO:0000313" key="1">
    <source>
        <dbReference type="EMBL" id="STC96175.1"/>
    </source>
</evidence>
<proteinExistence type="predicted"/>
<dbReference type="AlphaFoldDB" id="A0A376DV08"/>
<accession>A0A376DV08</accession>
<gene>
    <name evidence="1" type="ORF">NCTC13533_02118</name>
</gene>
<reference evidence="1 2" key="1">
    <citation type="submission" date="2018-06" db="EMBL/GenBank/DDBJ databases">
        <authorList>
            <consortium name="Pathogen Informatics"/>
            <person name="Doyle S."/>
        </authorList>
    </citation>
    <scope>NUCLEOTIDE SEQUENCE [LARGE SCALE GENOMIC DNA]</scope>
    <source>
        <strain evidence="1 2">NCTC13533</strain>
    </source>
</reference>
<sequence>MNIILASTSTLFGGEYLEYLREELIQLYNGIDEIIFVPFAKTWGNFS</sequence>
<protein>
    <submittedName>
        <fullName evidence="1">(Alpha)-aspartyl dipeptidase</fullName>
    </submittedName>
</protein>